<protein>
    <submittedName>
        <fullName evidence="4">Oxidoreductase</fullName>
    </submittedName>
</protein>
<dbReference type="Gene3D" id="3.40.50.720">
    <property type="entry name" value="NAD(P)-binding Rossmann-like Domain"/>
    <property type="match status" value="1"/>
</dbReference>
<dbReference type="Proteomes" id="UP000642748">
    <property type="component" value="Unassembled WGS sequence"/>
</dbReference>
<comment type="caution">
    <text evidence="4">The sequence shown here is derived from an EMBL/GenBank/DDBJ whole genome shotgun (WGS) entry which is preliminary data.</text>
</comment>
<evidence type="ECO:0000256" key="1">
    <source>
        <dbReference type="ARBA" id="ARBA00006484"/>
    </source>
</evidence>
<gene>
    <name evidence="4" type="ORF">Raf01_59990</name>
</gene>
<dbReference type="PRINTS" id="PR00080">
    <property type="entry name" value="SDRFAMILY"/>
</dbReference>
<dbReference type="EMBL" id="BONZ01000057">
    <property type="protein sequence ID" value="GIH17827.1"/>
    <property type="molecule type" value="Genomic_DNA"/>
</dbReference>
<evidence type="ECO:0000256" key="3">
    <source>
        <dbReference type="RuleBase" id="RU000363"/>
    </source>
</evidence>
<dbReference type="AlphaFoldDB" id="A0A8J3QXA8"/>
<dbReference type="PANTHER" id="PTHR44169">
    <property type="entry name" value="NADPH-DEPENDENT 1-ACYLDIHYDROXYACETONE PHOSPHATE REDUCTASE"/>
    <property type="match status" value="1"/>
</dbReference>
<evidence type="ECO:0000313" key="4">
    <source>
        <dbReference type="EMBL" id="GIH17827.1"/>
    </source>
</evidence>
<comment type="similarity">
    <text evidence="1 3">Belongs to the short-chain dehydrogenases/reductases (SDR) family.</text>
</comment>
<dbReference type="PROSITE" id="PS00061">
    <property type="entry name" value="ADH_SHORT"/>
    <property type="match status" value="1"/>
</dbReference>
<accession>A0A8J3QXA8</accession>
<sequence>MVEITNRTVLIVGGTSGIGRGLAQRFVDAGSTVIVGGRSPEPQDGLETVRIEVTDPDSILRARDEVLDAHPDLDVVVTMSGVMLTEDLRDPAHIATTETTITTNLLGTIRVIDAFTPHLIARGSGTILTVSSGIAFLPFPLMPTYGASKAGVHAYTESLRAQLAGTGIEVAELVPPAVATAGQEKVNPAALPLDAYLDEVMGLLAMEPTAHEILVKGVFMHRWAERDGTYAELLERRSQALNTLPNR</sequence>
<organism evidence="4 5">
    <name type="scientific">Rugosimonospora africana</name>
    <dbReference type="NCBI Taxonomy" id="556532"/>
    <lineage>
        <taxon>Bacteria</taxon>
        <taxon>Bacillati</taxon>
        <taxon>Actinomycetota</taxon>
        <taxon>Actinomycetes</taxon>
        <taxon>Micromonosporales</taxon>
        <taxon>Micromonosporaceae</taxon>
        <taxon>Rugosimonospora</taxon>
    </lineage>
</organism>
<name>A0A8J3QXA8_9ACTN</name>
<dbReference type="InterPro" id="IPR020904">
    <property type="entry name" value="Sc_DH/Rdtase_CS"/>
</dbReference>
<dbReference type="SUPFAM" id="SSF51735">
    <property type="entry name" value="NAD(P)-binding Rossmann-fold domains"/>
    <property type="match status" value="1"/>
</dbReference>
<proteinExistence type="inferred from homology"/>
<keyword evidence="5" id="KW-1185">Reference proteome</keyword>
<dbReference type="PANTHER" id="PTHR44169:SF6">
    <property type="entry name" value="NADPH-DEPENDENT 1-ACYLDIHYDROXYACETONE PHOSPHATE REDUCTASE"/>
    <property type="match status" value="1"/>
</dbReference>
<dbReference type="RefSeq" id="WP_239134028.1">
    <property type="nucleotide sequence ID" value="NZ_BONZ01000057.1"/>
</dbReference>
<dbReference type="GO" id="GO:0016491">
    <property type="term" value="F:oxidoreductase activity"/>
    <property type="evidence" value="ECO:0007669"/>
    <property type="project" value="UniProtKB-KW"/>
</dbReference>
<dbReference type="InterPro" id="IPR036291">
    <property type="entry name" value="NAD(P)-bd_dom_sf"/>
</dbReference>
<dbReference type="PRINTS" id="PR00081">
    <property type="entry name" value="GDHRDH"/>
</dbReference>
<reference evidence="4" key="1">
    <citation type="submission" date="2021-01" db="EMBL/GenBank/DDBJ databases">
        <title>Whole genome shotgun sequence of Rugosimonospora africana NBRC 104875.</title>
        <authorList>
            <person name="Komaki H."/>
            <person name="Tamura T."/>
        </authorList>
    </citation>
    <scope>NUCLEOTIDE SEQUENCE</scope>
    <source>
        <strain evidence="4">NBRC 104875</strain>
    </source>
</reference>
<evidence type="ECO:0000313" key="5">
    <source>
        <dbReference type="Proteomes" id="UP000642748"/>
    </source>
</evidence>
<evidence type="ECO:0000256" key="2">
    <source>
        <dbReference type="ARBA" id="ARBA00023002"/>
    </source>
</evidence>
<dbReference type="Pfam" id="PF00106">
    <property type="entry name" value="adh_short"/>
    <property type="match status" value="1"/>
</dbReference>
<dbReference type="InterPro" id="IPR002347">
    <property type="entry name" value="SDR_fam"/>
</dbReference>
<keyword evidence="2" id="KW-0560">Oxidoreductase</keyword>